<keyword evidence="1" id="KW-0813">Transport</keyword>
<feature type="domain" description="Cyclic nucleotide-binding" evidence="3">
    <location>
        <begin position="108"/>
        <end position="170"/>
    </location>
</feature>
<keyword evidence="2" id="KW-0407">Ion channel</keyword>
<evidence type="ECO:0000256" key="2">
    <source>
        <dbReference type="ARBA" id="ARBA00023303"/>
    </source>
</evidence>
<keyword evidence="1" id="KW-1071">Ligand-gated ion channel</keyword>
<dbReference type="GO" id="GO:0034220">
    <property type="term" value="P:monoatomic ion transmembrane transport"/>
    <property type="evidence" value="ECO:0007669"/>
    <property type="project" value="UniProtKB-KW"/>
</dbReference>
<dbReference type="PANTHER" id="PTHR45651:SF68">
    <property type="entry name" value="ION TRANSPORT DOMAIN-CONTAINING PROTEIN"/>
    <property type="match status" value="1"/>
</dbReference>
<evidence type="ECO:0000256" key="1">
    <source>
        <dbReference type="ARBA" id="ARBA00023286"/>
    </source>
</evidence>
<dbReference type="PANTHER" id="PTHR45651">
    <property type="entry name" value="CYCLIC NUCLEOTIDE-GATED ION CHANNEL 15-RELATED-RELATED"/>
    <property type="match status" value="1"/>
</dbReference>
<dbReference type="PROSITE" id="PS50042">
    <property type="entry name" value="CNMP_BINDING_3"/>
    <property type="match status" value="1"/>
</dbReference>
<dbReference type="InterPro" id="IPR018490">
    <property type="entry name" value="cNMP-bd_dom_sf"/>
</dbReference>
<evidence type="ECO:0000259" key="3">
    <source>
        <dbReference type="PROSITE" id="PS50042"/>
    </source>
</evidence>
<accession>A0AAW0JPI3</accession>
<dbReference type="InterPro" id="IPR014710">
    <property type="entry name" value="RmlC-like_jellyroll"/>
</dbReference>
<gene>
    <name evidence="4" type="primary">CNGC1_24</name>
    <name evidence="4" type="ORF">CFP56_030038</name>
</gene>
<dbReference type="SUPFAM" id="SSF51206">
    <property type="entry name" value="cAMP-binding domain-like"/>
    <property type="match status" value="1"/>
</dbReference>
<dbReference type="Gene3D" id="1.10.287.630">
    <property type="entry name" value="Helix hairpin bin"/>
    <property type="match status" value="1"/>
</dbReference>
<dbReference type="EMBL" id="PKMF04000499">
    <property type="protein sequence ID" value="KAK7828660.1"/>
    <property type="molecule type" value="Genomic_DNA"/>
</dbReference>
<dbReference type="Gene3D" id="2.60.120.10">
    <property type="entry name" value="Jelly Rolls"/>
    <property type="match status" value="1"/>
</dbReference>
<organism evidence="4 5">
    <name type="scientific">Quercus suber</name>
    <name type="common">Cork oak</name>
    <dbReference type="NCBI Taxonomy" id="58331"/>
    <lineage>
        <taxon>Eukaryota</taxon>
        <taxon>Viridiplantae</taxon>
        <taxon>Streptophyta</taxon>
        <taxon>Embryophyta</taxon>
        <taxon>Tracheophyta</taxon>
        <taxon>Spermatophyta</taxon>
        <taxon>Magnoliopsida</taxon>
        <taxon>eudicotyledons</taxon>
        <taxon>Gunneridae</taxon>
        <taxon>Pentapetalae</taxon>
        <taxon>rosids</taxon>
        <taxon>fabids</taxon>
        <taxon>Fagales</taxon>
        <taxon>Fagaceae</taxon>
        <taxon>Quercus</taxon>
    </lineage>
</organism>
<evidence type="ECO:0000313" key="5">
    <source>
        <dbReference type="Proteomes" id="UP000237347"/>
    </source>
</evidence>
<comment type="caution">
    <text evidence="4">The sequence shown here is derived from an EMBL/GenBank/DDBJ whole genome shotgun (WGS) entry which is preliminary data.</text>
</comment>
<dbReference type="AlphaFoldDB" id="A0AAW0JPI3"/>
<reference evidence="4 5" key="1">
    <citation type="journal article" date="2018" name="Sci. Data">
        <title>The draft genome sequence of cork oak.</title>
        <authorList>
            <person name="Ramos A.M."/>
            <person name="Usie A."/>
            <person name="Barbosa P."/>
            <person name="Barros P.M."/>
            <person name="Capote T."/>
            <person name="Chaves I."/>
            <person name="Simoes F."/>
            <person name="Abreu I."/>
            <person name="Carrasquinho I."/>
            <person name="Faro C."/>
            <person name="Guimaraes J.B."/>
            <person name="Mendonca D."/>
            <person name="Nobrega F."/>
            <person name="Rodrigues L."/>
            <person name="Saibo N.J.M."/>
            <person name="Varela M.C."/>
            <person name="Egas C."/>
            <person name="Matos J."/>
            <person name="Miguel C.M."/>
            <person name="Oliveira M.M."/>
            <person name="Ricardo C.P."/>
            <person name="Goncalves S."/>
        </authorList>
    </citation>
    <scope>NUCLEOTIDE SEQUENCE [LARGE SCALE GENOMIC DNA]</scope>
    <source>
        <strain evidence="5">cv. HL8</strain>
    </source>
</reference>
<name>A0AAW0JPI3_QUESU</name>
<sequence length="208" mass="24164">MYMQWTTSKSIKKWDKLRMKMKSSQRQKQHKSMISWISKKKFDSQTKKLIMDHINQRYEEGEDVNVENLIPDLPPDLQNKVKRHICLHLLKNLKIREDIGLAKSTQLLHKICDSLQPKFYNEHCYIVKEGEPIDAVFLITEGIVLTCTSNNSEGTNSQHAKRLENGQYFGGKLLEWILTPASVDMRNLSILPVSSKPSEPTQEWKPSL</sequence>
<protein>
    <submittedName>
        <fullName evidence="4">Cyclic nucleotide-gated ion channel 1</fullName>
    </submittedName>
</protein>
<keyword evidence="5" id="KW-1185">Reference proteome</keyword>
<keyword evidence="1" id="KW-0406">Ion transport</keyword>
<proteinExistence type="predicted"/>
<evidence type="ECO:0000313" key="4">
    <source>
        <dbReference type="EMBL" id="KAK7828660.1"/>
    </source>
</evidence>
<dbReference type="CDD" id="cd00038">
    <property type="entry name" value="CAP_ED"/>
    <property type="match status" value="1"/>
</dbReference>
<dbReference type="Proteomes" id="UP000237347">
    <property type="component" value="Unassembled WGS sequence"/>
</dbReference>
<dbReference type="GO" id="GO:0016020">
    <property type="term" value="C:membrane"/>
    <property type="evidence" value="ECO:0007669"/>
    <property type="project" value="UniProtKB-SubCell"/>
</dbReference>
<dbReference type="InterPro" id="IPR000595">
    <property type="entry name" value="cNMP-bd_dom"/>
</dbReference>